<dbReference type="OrthoDB" id="7130006at2759"/>
<dbReference type="Proteomes" id="UP000623129">
    <property type="component" value="Unassembled WGS sequence"/>
</dbReference>
<gene>
    <name evidence="4" type="ORF">FCM35_KLT06526</name>
</gene>
<dbReference type="PRINTS" id="PR00412">
    <property type="entry name" value="EPOXHYDRLASE"/>
</dbReference>
<keyword evidence="1 4" id="KW-0378">Hydrolase</keyword>
<comment type="similarity">
    <text evidence="2">Belongs to the AB hydrolase superfamily. Epoxide hydrolase family.</text>
</comment>
<keyword evidence="5" id="KW-1185">Reference proteome</keyword>
<evidence type="ECO:0000313" key="5">
    <source>
        <dbReference type="Proteomes" id="UP000623129"/>
    </source>
</evidence>
<dbReference type="InterPro" id="IPR000073">
    <property type="entry name" value="AB_hydrolase_1"/>
</dbReference>
<organism evidence="4 5">
    <name type="scientific">Carex littledalei</name>
    <dbReference type="NCBI Taxonomy" id="544730"/>
    <lineage>
        <taxon>Eukaryota</taxon>
        <taxon>Viridiplantae</taxon>
        <taxon>Streptophyta</taxon>
        <taxon>Embryophyta</taxon>
        <taxon>Tracheophyta</taxon>
        <taxon>Spermatophyta</taxon>
        <taxon>Magnoliopsida</taxon>
        <taxon>Liliopsida</taxon>
        <taxon>Poales</taxon>
        <taxon>Cyperaceae</taxon>
        <taxon>Cyperoideae</taxon>
        <taxon>Cariceae</taxon>
        <taxon>Carex</taxon>
        <taxon>Carex subgen. Euthyceras</taxon>
    </lineage>
</organism>
<feature type="domain" description="AB hydrolase-1" evidence="3">
    <location>
        <begin position="29"/>
        <end position="264"/>
    </location>
</feature>
<dbReference type="Gene3D" id="3.40.50.1820">
    <property type="entry name" value="alpha/beta hydrolase"/>
    <property type="match status" value="1"/>
</dbReference>
<dbReference type="AlphaFoldDB" id="A0A833QKE2"/>
<dbReference type="PANTHER" id="PTHR43329">
    <property type="entry name" value="EPOXIDE HYDROLASE"/>
    <property type="match status" value="1"/>
</dbReference>
<evidence type="ECO:0000259" key="3">
    <source>
        <dbReference type="Pfam" id="PF00561"/>
    </source>
</evidence>
<accession>A0A833QKE2</accession>
<dbReference type="Pfam" id="PF00561">
    <property type="entry name" value="Abhydrolase_1"/>
    <property type="match status" value="1"/>
</dbReference>
<proteinExistence type="inferred from homology"/>
<protein>
    <submittedName>
        <fullName evidence="4">Bifunctional epoxide hydrolase 2</fullName>
    </submittedName>
</protein>
<sequence>MESEIEHSQVSINGLNLHIAQIGKDELGTVVFLHGFPEIWYSWRHQMIAVAKAGYRAIAFDWRGYGLSDAPQDPENAAWEHLISDMLGILDAFSISKAFFVAKDFGAFPAYQFALHYPDKTCGVISIGIPFSPMQGSVDPLPEGFYIKRWRDPGRAEADFSRFDVKQVVRTIYILFSKSEIPIAPEGKEIMDLADVSAPLPEWFTEEDLSTYASLYEKNGFKYPLQMPYRALGRLENAPDQNAPDQKIEVPVLLIQGEEDYVFKFPGFYETIKEGTMQKYVPNLEISYMPEGTHFAQEQFPDQVNELIIHFLKGHPVNA</sequence>
<evidence type="ECO:0000256" key="2">
    <source>
        <dbReference type="ARBA" id="ARBA00038334"/>
    </source>
</evidence>
<comment type="caution">
    <text evidence="4">The sequence shown here is derived from an EMBL/GenBank/DDBJ whole genome shotgun (WGS) entry which is preliminary data.</text>
</comment>
<dbReference type="GO" id="GO:0016787">
    <property type="term" value="F:hydrolase activity"/>
    <property type="evidence" value="ECO:0007669"/>
    <property type="project" value="UniProtKB-KW"/>
</dbReference>
<evidence type="ECO:0000313" key="4">
    <source>
        <dbReference type="EMBL" id="KAF3327920.1"/>
    </source>
</evidence>
<reference evidence="4" key="1">
    <citation type="submission" date="2020-01" db="EMBL/GenBank/DDBJ databases">
        <title>Genome sequence of Kobresia littledalei, the first chromosome-level genome in the family Cyperaceae.</title>
        <authorList>
            <person name="Qu G."/>
        </authorList>
    </citation>
    <scope>NUCLEOTIDE SEQUENCE</scope>
    <source>
        <strain evidence="4">C.B.Clarke</strain>
        <tissue evidence="4">Leaf</tissue>
    </source>
</reference>
<dbReference type="SUPFAM" id="SSF53474">
    <property type="entry name" value="alpha/beta-Hydrolases"/>
    <property type="match status" value="1"/>
</dbReference>
<dbReference type="EMBL" id="SWLB01000016">
    <property type="protein sequence ID" value="KAF3327920.1"/>
    <property type="molecule type" value="Genomic_DNA"/>
</dbReference>
<dbReference type="InterPro" id="IPR000639">
    <property type="entry name" value="Epox_hydrolase-like"/>
</dbReference>
<evidence type="ECO:0000256" key="1">
    <source>
        <dbReference type="ARBA" id="ARBA00022801"/>
    </source>
</evidence>
<dbReference type="InterPro" id="IPR029058">
    <property type="entry name" value="AB_hydrolase_fold"/>
</dbReference>
<name>A0A833QKE2_9POAL</name>